<keyword evidence="1" id="KW-0472">Membrane</keyword>
<keyword evidence="1" id="KW-0812">Transmembrane</keyword>
<comment type="caution">
    <text evidence="2">The sequence shown here is derived from an EMBL/GenBank/DDBJ whole genome shotgun (WGS) entry which is preliminary data.</text>
</comment>
<organism evidence="2 3">
    <name type="scientific">Spinactinospora alkalitolerans</name>
    <dbReference type="NCBI Taxonomy" id="687207"/>
    <lineage>
        <taxon>Bacteria</taxon>
        <taxon>Bacillati</taxon>
        <taxon>Actinomycetota</taxon>
        <taxon>Actinomycetes</taxon>
        <taxon>Streptosporangiales</taxon>
        <taxon>Nocardiopsidaceae</taxon>
        <taxon>Spinactinospora</taxon>
    </lineage>
</organism>
<keyword evidence="3" id="KW-1185">Reference proteome</keyword>
<evidence type="ECO:0000313" key="3">
    <source>
        <dbReference type="Proteomes" id="UP000589036"/>
    </source>
</evidence>
<protein>
    <submittedName>
        <fullName evidence="2">Uncharacterized protein</fullName>
    </submittedName>
</protein>
<feature type="transmembrane region" description="Helical" evidence="1">
    <location>
        <begin position="20"/>
        <end position="46"/>
    </location>
</feature>
<dbReference type="RefSeq" id="WP_179641824.1">
    <property type="nucleotide sequence ID" value="NZ_BAAAYY010000002.1"/>
</dbReference>
<proteinExistence type="predicted"/>
<evidence type="ECO:0000256" key="1">
    <source>
        <dbReference type="SAM" id="Phobius"/>
    </source>
</evidence>
<evidence type="ECO:0000313" key="2">
    <source>
        <dbReference type="EMBL" id="NYE45644.1"/>
    </source>
</evidence>
<sequence length="253" mass="27806">MPERRDAPPEKQGLRGWRAFLVVVGSGTLAALLVTGIIVGGLRLFASVVSMETSSQQTAPIEATGEPLASLEPEKLNLCSTTVDSLSTVSVDRVDSGEGYVDTVTEEGVQEGRTVSDDCRWTLVPEYNSPSPWEFSLQYEAVISVADEDKIEISIQEFDRRRGELESRFSHVYSQGEDSLTDESYSFYGEADGESGVTRYILLSRTKSAVYEIQFDAQRSGGDSSAIPETAFRHEAEKLVSGMEIDLSLWIPE</sequence>
<gene>
    <name evidence="2" type="ORF">HDA32_000764</name>
</gene>
<name>A0A852TU43_9ACTN</name>
<keyword evidence="1" id="KW-1133">Transmembrane helix</keyword>
<dbReference type="AlphaFoldDB" id="A0A852TU43"/>
<dbReference type="Proteomes" id="UP000589036">
    <property type="component" value="Unassembled WGS sequence"/>
</dbReference>
<dbReference type="EMBL" id="JACCCC010000001">
    <property type="protein sequence ID" value="NYE45644.1"/>
    <property type="molecule type" value="Genomic_DNA"/>
</dbReference>
<reference evidence="2 3" key="1">
    <citation type="submission" date="2020-07" db="EMBL/GenBank/DDBJ databases">
        <title>Sequencing the genomes of 1000 actinobacteria strains.</title>
        <authorList>
            <person name="Klenk H.-P."/>
        </authorList>
    </citation>
    <scope>NUCLEOTIDE SEQUENCE [LARGE SCALE GENOMIC DNA]</scope>
    <source>
        <strain evidence="2 3">CXB654</strain>
    </source>
</reference>
<accession>A0A852TU43</accession>